<comment type="caution">
    <text evidence="2">The sequence shown here is derived from an EMBL/GenBank/DDBJ whole genome shotgun (WGS) entry which is preliminary data.</text>
</comment>
<evidence type="ECO:0000313" key="3">
    <source>
        <dbReference type="Proteomes" id="UP001205740"/>
    </source>
</evidence>
<feature type="domain" description="DUF218" evidence="1">
    <location>
        <begin position="40"/>
        <end position="141"/>
    </location>
</feature>
<dbReference type="RefSeq" id="WP_253655498.1">
    <property type="nucleotide sequence ID" value="NZ_BAAAOE010000001.1"/>
</dbReference>
<evidence type="ECO:0000313" key="2">
    <source>
        <dbReference type="EMBL" id="MCP2161935.1"/>
    </source>
</evidence>
<protein>
    <submittedName>
        <fullName evidence="2">Uncharacterized SAM-binding protein YcdF, DUF218 family</fullName>
    </submittedName>
</protein>
<dbReference type="Proteomes" id="UP001205740">
    <property type="component" value="Unassembled WGS sequence"/>
</dbReference>
<keyword evidence="3" id="KW-1185">Reference proteome</keyword>
<dbReference type="Pfam" id="PF02698">
    <property type="entry name" value="DUF218"/>
    <property type="match status" value="1"/>
</dbReference>
<organism evidence="2 3">
    <name type="scientific">Williamsia serinedens</name>
    <dbReference type="NCBI Taxonomy" id="391736"/>
    <lineage>
        <taxon>Bacteria</taxon>
        <taxon>Bacillati</taxon>
        <taxon>Actinomycetota</taxon>
        <taxon>Actinomycetes</taxon>
        <taxon>Mycobacteriales</taxon>
        <taxon>Nocardiaceae</taxon>
        <taxon>Williamsia</taxon>
    </lineage>
</organism>
<dbReference type="InterPro" id="IPR003848">
    <property type="entry name" value="DUF218"/>
</dbReference>
<proteinExistence type="predicted"/>
<name>A0ABT1H5M3_9NOCA</name>
<accession>A0ABT1H5M3</accession>
<gene>
    <name evidence="2" type="ORF">LX12_003134</name>
</gene>
<sequence>MLRIARRTVVAVLTVVVFLALVGLPLFVFPAVADDPKRVDVIMVLGGRQDGREEYAISLADQGLARTVLVSDPYTRPDTYMEAICDTPHRVRVVCFDPQPRTTRGEARFLRDEAQRNGWRSAMVVTFSPHVTRSDFIIGRCFPGDLVMVDYRERLPLTYWAWMYVYQTAGFVRAAFQSGC</sequence>
<dbReference type="EMBL" id="JAMTCG010000005">
    <property type="protein sequence ID" value="MCP2161935.1"/>
    <property type="molecule type" value="Genomic_DNA"/>
</dbReference>
<evidence type="ECO:0000259" key="1">
    <source>
        <dbReference type="Pfam" id="PF02698"/>
    </source>
</evidence>
<reference evidence="2 3" key="1">
    <citation type="submission" date="2022-06" db="EMBL/GenBank/DDBJ databases">
        <title>Genomic Encyclopedia of Archaeal and Bacterial Type Strains, Phase II (KMG-II): from individual species to whole genera.</title>
        <authorList>
            <person name="Goeker M."/>
        </authorList>
    </citation>
    <scope>NUCLEOTIDE SEQUENCE [LARGE SCALE GENOMIC DNA]</scope>
    <source>
        <strain evidence="2 3">DSM 45037</strain>
    </source>
</reference>
<dbReference type="CDD" id="cd06259">
    <property type="entry name" value="YdcF-like"/>
    <property type="match status" value="1"/>
</dbReference>